<protein>
    <submittedName>
        <fullName evidence="1">Uncharacterized protein</fullName>
    </submittedName>
</protein>
<evidence type="ECO:0000313" key="2">
    <source>
        <dbReference type="Proteomes" id="UP000019763"/>
    </source>
</evidence>
<dbReference type="RefSeq" id="XP_011130520.1">
    <property type="nucleotide sequence ID" value="XM_011132218.1"/>
</dbReference>
<dbReference type="GeneID" id="22912806"/>
<organism evidence="1 2">
    <name type="scientific">Gregarina niphandrodes</name>
    <name type="common">Septate eugregarine</name>
    <dbReference type="NCBI Taxonomy" id="110365"/>
    <lineage>
        <taxon>Eukaryota</taxon>
        <taxon>Sar</taxon>
        <taxon>Alveolata</taxon>
        <taxon>Apicomplexa</taxon>
        <taxon>Conoidasida</taxon>
        <taxon>Gregarinasina</taxon>
        <taxon>Eugregarinorida</taxon>
        <taxon>Gregarinidae</taxon>
        <taxon>Gregarina</taxon>
    </lineage>
</organism>
<sequence>MRCTASEAVRGAGWGALSSVAVPFAVNGHWADLVQTLHPVMAGGNRHVFGTHGLHVAFFEGLLLLYDLPDKKVGSFDMMPMKTITADQLRGAMESDQRLTYEMFRAVADCLASIHGLVTRHPKTCGVDKNLWPRLQQWATHVHRVRGRQWHEYPCSSPIKKFKKMHFTPLAVIRIPLENVETGTLKTFTIPVHRACKASEVTPKGVKVALKALKKAPLNEVVGFLLKRRTINCVARRHPGFERGPFAFGDDHSNEVDHSNEDVGSFVNVFNNEHINNIPGFFNSHANIFNHPNVFVDYDENDFEN</sequence>
<dbReference type="Proteomes" id="UP000019763">
    <property type="component" value="Unassembled WGS sequence"/>
</dbReference>
<comment type="caution">
    <text evidence="1">The sequence shown here is derived from an EMBL/GenBank/DDBJ whole genome shotgun (WGS) entry which is preliminary data.</text>
</comment>
<dbReference type="VEuPathDB" id="CryptoDB:GNI_077300"/>
<gene>
    <name evidence="1" type="ORF">GNI_077300</name>
</gene>
<evidence type="ECO:0000313" key="1">
    <source>
        <dbReference type="EMBL" id="EZG66707.1"/>
    </source>
</evidence>
<reference evidence="1" key="1">
    <citation type="submission" date="2013-12" db="EMBL/GenBank/DDBJ databases">
        <authorList>
            <person name="Omoto C.K."/>
            <person name="Sibley D."/>
            <person name="Venepally P."/>
            <person name="Hadjithomas M."/>
            <person name="Karamycheva S."/>
            <person name="Brunk B."/>
            <person name="Roos D."/>
            <person name="Caler E."/>
            <person name="Lorenzi H."/>
        </authorList>
    </citation>
    <scope>NUCLEOTIDE SEQUENCE</scope>
</reference>
<keyword evidence="2" id="KW-1185">Reference proteome</keyword>
<name>A0A023B6T9_GRENI</name>
<accession>A0A023B6T9</accession>
<dbReference type="EMBL" id="AFNH02000580">
    <property type="protein sequence ID" value="EZG66707.1"/>
    <property type="molecule type" value="Genomic_DNA"/>
</dbReference>
<dbReference type="AlphaFoldDB" id="A0A023B6T9"/>
<proteinExistence type="predicted"/>